<dbReference type="RefSeq" id="WP_100989331.1">
    <property type="nucleotide sequence ID" value="NZ_CP025096.1"/>
</dbReference>
<dbReference type="OrthoDB" id="1064164at2"/>
<dbReference type="KEGG" id="spir:CWM47_16400"/>
<reference evidence="1 2" key="1">
    <citation type="submission" date="2017-11" db="EMBL/GenBank/DDBJ databases">
        <title>Taxonomic description and genome sequences of Spirosoma HA7 sp. nov., isolated from pollen microhabitat of Corylus avellana.</title>
        <authorList>
            <person name="Ambika Manirajan B."/>
            <person name="Suarez C."/>
            <person name="Ratering S."/>
            <person name="Geissler-Plaum R."/>
            <person name="Cardinale M."/>
            <person name="Sylvia S."/>
        </authorList>
    </citation>
    <scope>NUCLEOTIDE SEQUENCE [LARGE SCALE GENOMIC DNA]</scope>
    <source>
        <strain evidence="1 2">HA7</strain>
    </source>
</reference>
<evidence type="ECO:0008006" key="3">
    <source>
        <dbReference type="Google" id="ProtNLM"/>
    </source>
</evidence>
<evidence type="ECO:0000313" key="2">
    <source>
        <dbReference type="Proteomes" id="UP000232883"/>
    </source>
</evidence>
<proteinExistence type="predicted"/>
<dbReference type="AlphaFoldDB" id="A0A2K8Z093"/>
<organism evidence="1 2">
    <name type="scientific">Spirosoma pollinicola</name>
    <dbReference type="NCBI Taxonomy" id="2057025"/>
    <lineage>
        <taxon>Bacteria</taxon>
        <taxon>Pseudomonadati</taxon>
        <taxon>Bacteroidota</taxon>
        <taxon>Cytophagia</taxon>
        <taxon>Cytophagales</taxon>
        <taxon>Cytophagaceae</taxon>
        <taxon>Spirosoma</taxon>
    </lineage>
</organism>
<evidence type="ECO:0000313" key="1">
    <source>
        <dbReference type="EMBL" id="AUD03275.1"/>
    </source>
</evidence>
<protein>
    <recommendedName>
        <fullName evidence="3">CHAT domain-containing protein</fullName>
    </recommendedName>
</protein>
<gene>
    <name evidence="1" type="ORF">CWM47_16400</name>
</gene>
<sequence length="141" mass="15896">MGTLGFEFGKIYIIESLPETEASIRDGQKTTSGEYFARKLIPYCNTVSQKQVEFQLCKVSSAKELQDVLMSIKKVAKHEYPLIHFEIHGTEGQDGIALINKDVVYWPELLHSLRSINIECDNNLLVLLATCLAHTILNQSI</sequence>
<keyword evidence="2" id="KW-1185">Reference proteome</keyword>
<accession>A0A2K8Z093</accession>
<dbReference type="Proteomes" id="UP000232883">
    <property type="component" value="Chromosome"/>
</dbReference>
<name>A0A2K8Z093_9BACT</name>
<dbReference type="EMBL" id="CP025096">
    <property type="protein sequence ID" value="AUD03275.1"/>
    <property type="molecule type" value="Genomic_DNA"/>
</dbReference>